<dbReference type="Proteomes" id="UP001396334">
    <property type="component" value="Unassembled WGS sequence"/>
</dbReference>
<reference evidence="1 2" key="1">
    <citation type="journal article" date="2024" name="G3 (Bethesda)">
        <title>Genome assembly of Hibiscus sabdariffa L. provides insights into metabolisms of medicinal natural products.</title>
        <authorList>
            <person name="Kim T."/>
        </authorList>
    </citation>
    <scope>NUCLEOTIDE SEQUENCE [LARGE SCALE GENOMIC DNA]</scope>
    <source>
        <strain evidence="1">TK-2024</strain>
        <tissue evidence="1">Old leaves</tissue>
    </source>
</reference>
<name>A0ABR2NX64_9ROSI</name>
<keyword evidence="2" id="KW-1185">Reference proteome</keyword>
<accession>A0ABR2NX64</accession>
<evidence type="ECO:0000313" key="2">
    <source>
        <dbReference type="Proteomes" id="UP001396334"/>
    </source>
</evidence>
<protein>
    <submittedName>
        <fullName evidence="1">Uncharacterized protein</fullName>
    </submittedName>
</protein>
<gene>
    <name evidence="1" type="ORF">V6N11_063182</name>
</gene>
<evidence type="ECO:0000313" key="1">
    <source>
        <dbReference type="EMBL" id="KAK8980582.1"/>
    </source>
</evidence>
<comment type="caution">
    <text evidence="1">The sequence shown here is derived from an EMBL/GenBank/DDBJ whole genome shotgun (WGS) entry which is preliminary data.</text>
</comment>
<proteinExistence type="predicted"/>
<organism evidence="1 2">
    <name type="scientific">Hibiscus sabdariffa</name>
    <name type="common">roselle</name>
    <dbReference type="NCBI Taxonomy" id="183260"/>
    <lineage>
        <taxon>Eukaryota</taxon>
        <taxon>Viridiplantae</taxon>
        <taxon>Streptophyta</taxon>
        <taxon>Embryophyta</taxon>
        <taxon>Tracheophyta</taxon>
        <taxon>Spermatophyta</taxon>
        <taxon>Magnoliopsida</taxon>
        <taxon>eudicotyledons</taxon>
        <taxon>Gunneridae</taxon>
        <taxon>Pentapetalae</taxon>
        <taxon>rosids</taxon>
        <taxon>malvids</taxon>
        <taxon>Malvales</taxon>
        <taxon>Malvaceae</taxon>
        <taxon>Malvoideae</taxon>
        <taxon>Hibiscus</taxon>
    </lineage>
</organism>
<sequence>MVVSFEADNDECATPRVIGGAGDESTIAVLQLECCSRSLEPGVEAIVIEVVAQKVRSVNDLVLSMGSEE</sequence>
<dbReference type="EMBL" id="JBBPBN010000093">
    <property type="protein sequence ID" value="KAK8980582.1"/>
    <property type="molecule type" value="Genomic_DNA"/>
</dbReference>